<organism evidence="2">
    <name type="scientific">marine sediment metagenome</name>
    <dbReference type="NCBI Taxonomy" id="412755"/>
    <lineage>
        <taxon>unclassified sequences</taxon>
        <taxon>metagenomes</taxon>
        <taxon>ecological metagenomes</taxon>
    </lineage>
</organism>
<comment type="caution">
    <text evidence="2">The sequence shown here is derived from an EMBL/GenBank/DDBJ whole genome shotgun (WGS) entry which is preliminary data.</text>
</comment>
<keyword evidence="1" id="KW-0812">Transmembrane</keyword>
<feature type="transmembrane region" description="Helical" evidence="1">
    <location>
        <begin position="145"/>
        <end position="161"/>
    </location>
</feature>
<evidence type="ECO:0000313" key="2">
    <source>
        <dbReference type="EMBL" id="KKK86759.1"/>
    </source>
</evidence>
<dbReference type="AlphaFoldDB" id="A0A0F9B7S3"/>
<feature type="non-terminal residue" evidence="2">
    <location>
        <position position="162"/>
    </location>
</feature>
<reference evidence="2" key="1">
    <citation type="journal article" date="2015" name="Nature">
        <title>Complex archaea that bridge the gap between prokaryotes and eukaryotes.</title>
        <authorList>
            <person name="Spang A."/>
            <person name="Saw J.H."/>
            <person name="Jorgensen S.L."/>
            <person name="Zaremba-Niedzwiedzka K."/>
            <person name="Martijn J."/>
            <person name="Lind A.E."/>
            <person name="van Eijk R."/>
            <person name="Schleper C."/>
            <person name="Guy L."/>
            <person name="Ettema T.J."/>
        </authorList>
    </citation>
    <scope>NUCLEOTIDE SEQUENCE</scope>
</reference>
<gene>
    <name evidence="2" type="ORF">LCGC14_2760040</name>
</gene>
<evidence type="ECO:0000256" key="1">
    <source>
        <dbReference type="SAM" id="Phobius"/>
    </source>
</evidence>
<accession>A0A0F9B7S3</accession>
<name>A0A0F9B7S3_9ZZZZ</name>
<keyword evidence="1" id="KW-1133">Transmembrane helix</keyword>
<sequence length="162" mass="18421">MNKAIIAIMFGIALISLISAETIIAGNTVYYDFTDEVDVIQEITWEVVNNTYNLEGLNITTNLTGAIVSIDTSFKPDNFTIIFTITGKNEQVEVVPRSGRGGRIIEKNITKYKEIPIYIDKKVEVIKEIENIEKIEEQEKYIKRLRILLGFLFAILVITTFI</sequence>
<protein>
    <submittedName>
        <fullName evidence="2">Uncharacterized protein</fullName>
    </submittedName>
</protein>
<proteinExistence type="predicted"/>
<keyword evidence="1" id="KW-0472">Membrane</keyword>
<dbReference type="EMBL" id="LAZR01050703">
    <property type="protein sequence ID" value="KKK86759.1"/>
    <property type="molecule type" value="Genomic_DNA"/>
</dbReference>